<feature type="region of interest" description="Disordered" evidence="1">
    <location>
        <begin position="1"/>
        <end position="107"/>
    </location>
</feature>
<dbReference type="InterPro" id="IPR018606">
    <property type="entry name" value="Arb1"/>
</dbReference>
<keyword evidence="3" id="KW-1185">Reference proteome</keyword>
<reference evidence="3" key="1">
    <citation type="journal article" date="2015" name="Genome Announc.">
        <title>Draft genome sequence of Talaromyces cellulolyticus strain Y-94, a source of lignocellulosic biomass-degrading enzymes.</title>
        <authorList>
            <person name="Fujii T."/>
            <person name="Koike H."/>
            <person name="Sawayama S."/>
            <person name="Yano S."/>
            <person name="Inoue H."/>
        </authorList>
    </citation>
    <scope>NUCLEOTIDE SEQUENCE [LARGE SCALE GENOMIC DNA]</scope>
    <source>
        <strain evidence="3">Y-94</strain>
    </source>
</reference>
<sequence length="511" mass="58668">MEPVEEIGHSDTLTEDEIFHREPDRAAQTAALLDEWDPTSATPVVEEEPTKDEIKPAEQAQEEKKEEPNALTAKQKEKLRRKEKYRNKPKSKSHGQPKPTGFEDSFTEAPVTPEEYLHERSIYHSDRPAIFRIQEALNRYQQKRRLLQQRMQVFAQYLRYGGVEVSAKMFGGVSEMELKAMDKEEIVVARSQTDISVDKMKLDIDFEHVAKSFLSFYLSDYYKSEGIDAIRLATDTIRNWLNYLLYHDVVPEYTDNIKSARTYCNVAEKQLWDNQRLLANAPGDFNKANSFLFGGFYYNKRTQSEQPQAWADENLPQDRAPMTPSVAQKVVMFALAASGTDEQSASFSDLAMRGELSAHAIEDIDGFEIVDILMPHDGIRGFYETYAPDLNVVGKVRAKAWRDPNSQPIDLAPGETLPNIHGLEFEFFVEEQLLQYCYLGMKVRTKVWELNCGIFFYDELLNVYCSFYTPSLNDLMIGWKAPRDVTKKTNEDAESSQEVESTGDAFSDEEY</sequence>
<evidence type="ECO:0000256" key="1">
    <source>
        <dbReference type="SAM" id="MobiDB-lite"/>
    </source>
</evidence>
<feature type="region of interest" description="Disordered" evidence="1">
    <location>
        <begin position="487"/>
        <end position="511"/>
    </location>
</feature>
<feature type="compositionally biased region" description="Basic residues" evidence="1">
    <location>
        <begin position="77"/>
        <end position="95"/>
    </location>
</feature>
<comment type="caution">
    <text evidence="2">The sequence shown here is derived from an EMBL/GenBank/DDBJ whole genome shotgun (WGS) entry which is preliminary data.</text>
</comment>
<evidence type="ECO:0000313" key="2">
    <source>
        <dbReference type="EMBL" id="GAM34459.1"/>
    </source>
</evidence>
<dbReference type="GO" id="GO:0033167">
    <property type="term" value="C:ARC complex"/>
    <property type="evidence" value="ECO:0007669"/>
    <property type="project" value="InterPro"/>
</dbReference>
<dbReference type="AlphaFoldDB" id="A0A6V8H1D2"/>
<accession>A0A6V8H1D2</accession>
<gene>
    <name evidence="2" type="ORF">TCE0_015f02054</name>
</gene>
<protein>
    <submittedName>
        <fullName evidence="2">Uncharacterized protein</fullName>
    </submittedName>
</protein>
<name>A0A6V8H1D2_TALPI</name>
<dbReference type="Proteomes" id="UP000053095">
    <property type="component" value="Unassembled WGS sequence"/>
</dbReference>
<dbReference type="Pfam" id="PF09692">
    <property type="entry name" value="Arb1"/>
    <property type="match status" value="1"/>
</dbReference>
<dbReference type="EMBL" id="DF933811">
    <property type="protein sequence ID" value="GAM34459.1"/>
    <property type="molecule type" value="Genomic_DNA"/>
</dbReference>
<evidence type="ECO:0000313" key="3">
    <source>
        <dbReference type="Proteomes" id="UP000053095"/>
    </source>
</evidence>
<dbReference type="GO" id="GO:0031047">
    <property type="term" value="P:regulatory ncRNA-mediated gene silencing"/>
    <property type="evidence" value="ECO:0007669"/>
    <property type="project" value="InterPro"/>
</dbReference>
<feature type="compositionally biased region" description="Basic and acidic residues" evidence="1">
    <location>
        <begin position="51"/>
        <end position="68"/>
    </location>
</feature>
<proteinExistence type="predicted"/>
<organism evidence="2 3">
    <name type="scientific">Talaromyces pinophilus</name>
    <name type="common">Penicillium pinophilum</name>
    <dbReference type="NCBI Taxonomy" id="128442"/>
    <lineage>
        <taxon>Eukaryota</taxon>
        <taxon>Fungi</taxon>
        <taxon>Dikarya</taxon>
        <taxon>Ascomycota</taxon>
        <taxon>Pezizomycotina</taxon>
        <taxon>Eurotiomycetes</taxon>
        <taxon>Eurotiomycetidae</taxon>
        <taxon>Eurotiales</taxon>
        <taxon>Trichocomaceae</taxon>
        <taxon>Talaromyces</taxon>
        <taxon>Talaromyces sect. Talaromyces</taxon>
    </lineage>
</organism>